<accession>A0A2I0LFV1</accession>
<dbReference type="EMBL" id="PGOL01000001">
    <property type="protein sequence ID" value="PKI79549.1"/>
    <property type="molecule type" value="Genomic_DNA"/>
</dbReference>
<name>A0A2I0LFV1_PUNGR</name>
<protein>
    <submittedName>
        <fullName evidence="1">Uncharacterized protein</fullName>
    </submittedName>
</protein>
<proteinExistence type="predicted"/>
<dbReference type="AlphaFoldDB" id="A0A2I0LFV1"/>
<dbReference type="Proteomes" id="UP000233551">
    <property type="component" value="Unassembled WGS sequence"/>
</dbReference>
<comment type="caution">
    <text evidence="1">The sequence shown here is derived from an EMBL/GenBank/DDBJ whole genome shotgun (WGS) entry which is preliminary data.</text>
</comment>
<sequence length="135" mass="15515">MAKNPNDPPTARARWGLNQFENSTKSYYKDQSNGSSYRFDQTHKGREFITRRSGPLRLQGGDLVQVNCQGERLVDRLLRRVPGSGQVQAYHYLSYHQQQEGIEEQSHTNLSIGYAMQQALTKKAEPRMIVPAWFT</sequence>
<evidence type="ECO:0000313" key="2">
    <source>
        <dbReference type="Proteomes" id="UP000233551"/>
    </source>
</evidence>
<reference evidence="1 2" key="1">
    <citation type="submission" date="2017-11" db="EMBL/GenBank/DDBJ databases">
        <title>De-novo sequencing of pomegranate (Punica granatum L.) genome.</title>
        <authorList>
            <person name="Akparov Z."/>
            <person name="Amiraslanov A."/>
            <person name="Hajiyeva S."/>
            <person name="Abbasov M."/>
            <person name="Kaur K."/>
            <person name="Hamwieh A."/>
            <person name="Solovyev V."/>
            <person name="Salamov A."/>
            <person name="Braich B."/>
            <person name="Kosarev P."/>
            <person name="Mahmoud A."/>
            <person name="Hajiyev E."/>
            <person name="Babayeva S."/>
            <person name="Izzatullayeva V."/>
            <person name="Mammadov A."/>
            <person name="Mammadov A."/>
            <person name="Sharifova S."/>
            <person name="Ojaghi J."/>
            <person name="Eynullazada K."/>
            <person name="Bayramov B."/>
            <person name="Abdulazimova A."/>
            <person name="Shahmuradov I."/>
        </authorList>
    </citation>
    <scope>NUCLEOTIDE SEQUENCE [LARGE SCALE GENOMIC DNA]</scope>
    <source>
        <strain evidence="2">cv. AG2017</strain>
        <tissue evidence="1">Leaf</tissue>
    </source>
</reference>
<organism evidence="1 2">
    <name type="scientific">Punica granatum</name>
    <name type="common">Pomegranate</name>
    <dbReference type="NCBI Taxonomy" id="22663"/>
    <lineage>
        <taxon>Eukaryota</taxon>
        <taxon>Viridiplantae</taxon>
        <taxon>Streptophyta</taxon>
        <taxon>Embryophyta</taxon>
        <taxon>Tracheophyta</taxon>
        <taxon>Spermatophyta</taxon>
        <taxon>Magnoliopsida</taxon>
        <taxon>eudicotyledons</taxon>
        <taxon>Gunneridae</taxon>
        <taxon>Pentapetalae</taxon>
        <taxon>rosids</taxon>
        <taxon>malvids</taxon>
        <taxon>Myrtales</taxon>
        <taxon>Lythraceae</taxon>
        <taxon>Punica</taxon>
    </lineage>
</organism>
<keyword evidence="2" id="KW-1185">Reference proteome</keyword>
<evidence type="ECO:0000313" key="1">
    <source>
        <dbReference type="EMBL" id="PKI79549.1"/>
    </source>
</evidence>
<gene>
    <name evidence="1" type="ORF">CRG98_000024</name>
</gene>